<evidence type="ECO:0000256" key="4">
    <source>
        <dbReference type="ARBA" id="ARBA00022946"/>
    </source>
</evidence>
<evidence type="ECO:0000256" key="6">
    <source>
        <dbReference type="ARBA" id="ARBA00031849"/>
    </source>
</evidence>
<reference evidence="7 8" key="1">
    <citation type="submission" date="2015-11" db="EMBL/GenBank/DDBJ databases">
        <title>Aspergillus lentulus strain IFM 54703T.</title>
        <authorList>
            <person name="Kusuya Y."/>
            <person name="Sakai K."/>
            <person name="Kamei K."/>
            <person name="Takahashi H."/>
            <person name="Yaguchi T."/>
        </authorList>
    </citation>
    <scope>NUCLEOTIDE SEQUENCE [LARGE SCALE GENOMIC DNA]</scope>
    <source>
        <strain evidence="7 8">IFM 54703</strain>
    </source>
</reference>
<evidence type="ECO:0000313" key="7">
    <source>
        <dbReference type="EMBL" id="GAQ07642.1"/>
    </source>
</evidence>
<organism evidence="7 8">
    <name type="scientific">Aspergillus lentulus</name>
    <dbReference type="NCBI Taxonomy" id="293939"/>
    <lineage>
        <taxon>Eukaryota</taxon>
        <taxon>Fungi</taxon>
        <taxon>Dikarya</taxon>
        <taxon>Ascomycota</taxon>
        <taxon>Pezizomycotina</taxon>
        <taxon>Eurotiomycetes</taxon>
        <taxon>Eurotiomycetidae</taxon>
        <taxon>Eurotiales</taxon>
        <taxon>Aspergillaceae</taxon>
        <taxon>Aspergillus</taxon>
        <taxon>Aspergillus subgen. Fumigati</taxon>
    </lineage>
</organism>
<sequence length="114" mass="13032">MPDLKSVTRDDLFNYTSGRWLINEVAQFQQRFVKFNFENLCHQASSLFSDATKCMRIVKLEGIFNKAFLLTMDDGNEVIAKIPCPNAGPPSLTTESEVATLRFLRLYQSGFRKC</sequence>
<dbReference type="GO" id="GO:0005739">
    <property type="term" value="C:mitochondrion"/>
    <property type="evidence" value="ECO:0007669"/>
    <property type="project" value="UniProtKB-SubCell"/>
</dbReference>
<comment type="similarity">
    <text evidence="2">Belongs to the AIM9 family.</text>
</comment>
<evidence type="ECO:0000256" key="1">
    <source>
        <dbReference type="ARBA" id="ARBA00004173"/>
    </source>
</evidence>
<comment type="caution">
    <text evidence="7">The sequence shown here is derived from an EMBL/GenBank/DDBJ whole genome shotgun (WGS) entry which is preliminary data.</text>
</comment>
<keyword evidence="5" id="KW-0496">Mitochondrion</keyword>
<dbReference type="InterPro" id="IPR011009">
    <property type="entry name" value="Kinase-like_dom_sf"/>
</dbReference>
<keyword evidence="4" id="KW-0809">Transit peptide</keyword>
<evidence type="ECO:0000256" key="2">
    <source>
        <dbReference type="ARBA" id="ARBA00005543"/>
    </source>
</evidence>
<evidence type="ECO:0000256" key="5">
    <source>
        <dbReference type="ARBA" id="ARBA00023128"/>
    </source>
</evidence>
<dbReference type="Proteomes" id="UP000051487">
    <property type="component" value="Unassembled WGS sequence"/>
</dbReference>
<dbReference type="EMBL" id="BCLY01000009">
    <property type="protein sequence ID" value="GAQ07642.1"/>
    <property type="molecule type" value="Genomic_DNA"/>
</dbReference>
<accession>A0AAN4TB76</accession>
<dbReference type="PANTHER" id="PTHR36091:SF1">
    <property type="entry name" value="ALTERED INHERITANCE OF MITOCHONDRIA PROTEIN 9, MITOCHONDRIAL"/>
    <property type="match status" value="1"/>
</dbReference>
<protein>
    <recommendedName>
        <fullName evidence="3">Altered inheritance of mitochondria protein 9, mitochondrial</fullName>
    </recommendedName>
    <alternativeName>
        <fullName evidence="6">Found in mitochondrial proteome protein 29</fullName>
    </alternativeName>
</protein>
<name>A0AAN4TB76_ASPLE</name>
<evidence type="ECO:0000256" key="3">
    <source>
        <dbReference type="ARBA" id="ARBA00016197"/>
    </source>
</evidence>
<dbReference type="PANTHER" id="PTHR36091">
    <property type="entry name" value="ALTERED INHERITANCE OF MITOCHONDRIA PROTEIN 9, MITOCHONDRIAL"/>
    <property type="match status" value="1"/>
</dbReference>
<comment type="subcellular location">
    <subcellularLocation>
        <location evidence="1">Mitochondrion</location>
    </subcellularLocation>
</comment>
<dbReference type="AlphaFoldDB" id="A0AAN4TB76"/>
<evidence type="ECO:0000313" key="8">
    <source>
        <dbReference type="Proteomes" id="UP000051487"/>
    </source>
</evidence>
<dbReference type="InterPro" id="IPR051035">
    <property type="entry name" value="Mito_inheritance_9"/>
</dbReference>
<proteinExistence type="inferred from homology"/>
<gene>
    <name evidence="7" type="ORF">ALT_4963</name>
</gene>
<dbReference type="SUPFAM" id="SSF56112">
    <property type="entry name" value="Protein kinase-like (PK-like)"/>
    <property type="match status" value="1"/>
</dbReference>